<reference evidence="2" key="1">
    <citation type="journal article" date="2024" name="Proc. Natl. Acad. Sci. U.S.A.">
        <title>Extraordinary preservation of gene collinearity over three hundred million years revealed in homosporous lycophytes.</title>
        <authorList>
            <person name="Li C."/>
            <person name="Wickell D."/>
            <person name="Kuo L.Y."/>
            <person name="Chen X."/>
            <person name="Nie B."/>
            <person name="Liao X."/>
            <person name="Peng D."/>
            <person name="Ji J."/>
            <person name="Jenkins J."/>
            <person name="Williams M."/>
            <person name="Shu S."/>
            <person name="Plott C."/>
            <person name="Barry K."/>
            <person name="Rajasekar S."/>
            <person name="Grimwood J."/>
            <person name="Han X."/>
            <person name="Sun S."/>
            <person name="Hou Z."/>
            <person name="He W."/>
            <person name="Dai G."/>
            <person name="Sun C."/>
            <person name="Schmutz J."/>
            <person name="Leebens-Mack J.H."/>
            <person name="Li F.W."/>
            <person name="Wang L."/>
        </authorList>
    </citation>
    <scope>NUCLEOTIDE SEQUENCE [LARGE SCALE GENOMIC DNA]</scope>
    <source>
        <strain evidence="2">cv. PW_Plant_1</strain>
    </source>
</reference>
<organism evidence="1 2">
    <name type="scientific">Diphasiastrum complanatum</name>
    <name type="common">Issler's clubmoss</name>
    <name type="synonym">Lycopodium complanatum</name>
    <dbReference type="NCBI Taxonomy" id="34168"/>
    <lineage>
        <taxon>Eukaryota</taxon>
        <taxon>Viridiplantae</taxon>
        <taxon>Streptophyta</taxon>
        <taxon>Embryophyta</taxon>
        <taxon>Tracheophyta</taxon>
        <taxon>Lycopodiopsida</taxon>
        <taxon>Lycopodiales</taxon>
        <taxon>Lycopodiaceae</taxon>
        <taxon>Lycopodioideae</taxon>
        <taxon>Diphasiastrum</taxon>
    </lineage>
</organism>
<comment type="caution">
    <text evidence="1">The sequence shown here is derived from an EMBL/GenBank/DDBJ whole genome shotgun (WGS) entry which is preliminary data.</text>
</comment>
<proteinExistence type="predicted"/>
<accession>A0ACC2AWK0</accession>
<gene>
    <name evidence="1" type="ORF">O6H91_19G073700</name>
</gene>
<dbReference type="EMBL" id="CM055110">
    <property type="protein sequence ID" value="KAJ7521903.1"/>
    <property type="molecule type" value="Genomic_DNA"/>
</dbReference>
<sequence>MLLVFARFMCASHSVCQCRLDLKKPARTRFAYQFIMLERLHKLKGELRHMATSAEFTAMDLSTTPEGLAFHEILFMEPFWVDMQQLMDVTRPIYSILRLVDREGCTMGLIYEFMDRIGESLQRSRLDPARYNFFPSHHHYFHFALFRLAAATRWYVTVASTWFGSQVGAYQALVAAAMG</sequence>
<name>A0ACC2AWK0_DIPCM</name>
<protein>
    <submittedName>
        <fullName evidence="1">Uncharacterized protein</fullName>
    </submittedName>
</protein>
<dbReference type="Proteomes" id="UP001162992">
    <property type="component" value="Chromosome 19"/>
</dbReference>
<keyword evidence="2" id="KW-1185">Reference proteome</keyword>
<evidence type="ECO:0000313" key="2">
    <source>
        <dbReference type="Proteomes" id="UP001162992"/>
    </source>
</evidence>
<evidence type="ECO:0000313" key="1">
    <source>
        <dbReference type="EMBL" id="KAJ7521903.1"/>
    </source>
</evidence>